<dbReference type="OrthoDB" id="1708042at2"/>
<keyword evidence="2" id="KW-1185">Reference proteome</keyword>
<name>A0A2S7N227_9BACI</name>
<dbReference type="Pfam" id="PF03698">
    <property type="entry name" value="UPF0180"/>
    <property type="match status" value="1"/>
</dbReference>
<comment type="caution">
    <text evidence="1">The sequence shown here is derived from an EMBL/GenBank/DDBJ whole genome shotgun (WGS) entry which is preliminary data.</text>
</comment>
<organism evidence="1 2">
    <name type="scientific">Pradoshia eiseniae</name>
    <dbReference type="NCBI Taxonomy" id="2064768"/>
    <lineage>
        <taxon>Bacteria</taxon>
        <taxon>Bacillati</taxon>
        <taxon>Bacillota</taxon>
        <taxon>Bacilli</taxon>
        <taxon>Bacillales</taxon>
        <taxon>Bacillaceae</taxon>
        <taxon>Pradoshia</taxon>
    </lineage>
</organism>
<sequence length="83" mass="8994">MTKIGVEQSLTDIHEALAELGYEVTELRHAADAAGVDFDFCVVTGLDTNVMGIQEARTDASIIEANGMTANEIVNEIRSRLNQ</sequence>
<evidence type="ECO:0000313" key="1">
    <source>
        <dbReference type="EMBL" id="PQD96035.1"/>
    </source>
</evidence>
<dbReference type="AlphaFoldDB" id="A0A2S7N227"/>
<evidence type="ECO:0000313" key="2">
    <source>
        <dbReference type="Proteomes" id="UP000239663"/>
    </source>
</evidence>
<protein>
    <submittedName>
        <fullName evidence="1">Uncharacterized protein</fullName>
    </submittedName>
</protein>
<accession>A0A2S7N227</accession>
<dbReference type="EMBL" id="PKOZ01000002">
    <property type="protein sequence ID" value="PQD96035.1"/>
    <property type="molecule type" value="Genomic_DNA"/>
</dbReference>
<dbReference type="RefSeq" id="WP_104848464.1">
    <property type="nucleotide sequence ID" value="NZ_PKOZ01000002.1"/>
</dbReference>
<gene>
    <name evidence="1" type="ORF">CYL18_05390</name>
</gene>
<dbReference type="Proteomes" id="UP000239663">
    <property type="component" value="Unassembled WGS sequence"/>
</dbReference>
<reference evidence="1 2" key="1">
    <citation type="submission" date="2017-12" db="EMBL/GenBank/DDBJ databases">
        <title>Taxonomic description and draft genome of Pradoshia cofamensis Gen. nov., sp. nov., a thermotolerant bacillale isolated from anterior gut of earthworm Eisenia fetida.</title>
        <authorList>
            <person name="Saha T."/>
            <person name="Chakraborty R."/>
        </authorList>
    </citation>
    <scope>NUCLEOTIDE SEQUENCE [LARGE SCALE GENOMIC DNA]</scope>
    <source>
        <strain evidence="1 2">EAG3</strain>
    </source>
</reference>
<proteinExistence type="predicted"/>
<dbReference type="InterPro" id="IPR005370">
    <property type="entry name" value="UPF0180"/>
</dbReference>